<feature type="chain" id="PRO_5045394131" evidence="1">
    <location>
        <begin position="18"/>
        <end position="164"/>
    </location>
</feature>
<comment type="caution">
    <text evidence="2">The sequence shown here is derived from an EMBL/GenBank/DDBJ whole genome shotgun (WGS) entry which is preliminary data.</text>
</comment>
<organism evidence="2 3">
    <name type="scientific">Paraburkholderia hospita</name>
    <dbReference type="NCBI Taxonomy" id="169430"/>
    <lineage>
        <taxon>Bacteria</taxon>
        <taxon>Pseudomonadati</taxon>
        <taxon>Pseudomonadota</taxon>
        <taxon>Betaproteobacteria</taxon>
        <taxon>Burkholderiales</taxon>
        <taxon>Burkholderiaceae</taxon>
        <taxon>Paraburkholderia</taxon>
    </lineage>
</organism>
<dbReference type="RefSeq" id="WP_007577597.1">
    <property type="nucleotide sequence ID" value="NZ_AKAU01000017.1"/>
</dbReference>
<dbReference type="PROSITE" id="PS51257">
    <property type="entry name" value="PROKAR_LIPOPROTEIN"/>
    <property type="match status" value="1"/>
</dbReference>
<feature type="signal peptide" evidence="1">
    <location>
        <begin position="1"/>
        <end position="17"/>
    </location>
</feature>
<dbReference type="EMBL" id="AKAU01000017">
    <property type="protein sequence ID" value="EIN02583.1"/>
    <property type="molecule type" value="Genomic_DNA"/>
</dbReference>
<accession>A0ABP2PY78</accession>
<proteinExistence type="predicted"/>
<sequence length="164" mass="17502">MKMIGLLGLLASAAAQAQVTLPLPAGYPTLLGASCGGVHVASYVTGFDNNGYIRGEVYAWTRCSGSGRGGGYQSQTYQAWHTIVWDLRQNYKLLPYDNVVPDPAFVATDAYGNSILDTCSVTTEGQPACVASAYIYYVPPTMAPISDTTPVNSDVRGRPVNLDR</sequence>
<keyword evidence="3" id="KW-1185">Reference proteome</keyword>
<evidence type="ECO:0000256" key="1">
    <source>
        <dbReference type="SAM" id="SignalP"/>
    </source>
</evidence>
<protein>
    <submittedName>
        <fullName evidence="2">Uncharacterized protein</fullName>
    </submittedName>
</protein>
<evidence type="ECO:0000313" key="2">
    <source>
        <dbReference type="EMBL" id="EIN02583.1"/>
    </source>
</evidence>
<evidence type="ECO:0000313" key="3">
    <source>
        <dbReference type="Proteomes" id="UP000004980"/>
    </source>
</evidence>
<reference evidence="2 3" key="1">
    <citation type="journal article" date="2012" name="J. Bacteriol.">
        <title>Draft Genome Sequence of the Soil Bacterium Burkholderia terrae Strain BS001, Which Interacts with Fungal Surface Structures.</title>
        <authorList>
            <person name="Nazir R."/>
            <person name="Hansen M.A."/>
            <person name="Sorensen S."/>
            <person name="van Elsas J.D."/>
        </authorList>
    </citation>
    <scope>NUCLEOTIDE SEQUENCE [LARGE SCALE GENOMIC DNA]</scope>
    <source>
        <strain evidence="2 3">BS001</strain>
    </source>
</reference>
<name>A0ABP2PY78_9BURK</name>
<gene>
    <name evidence="2" type="ORF">WQE_03207</name>
</gene>
<keyword evidence="1" id="KW-0732">Signal</keyword>
<dbReference type="Proteomes" id="UP000004980">
    <property type="component" value="Unassembled WGS sequence"/>
</dbReference>